<evidence type="ECO:0000313" key="1">
    <source>
        <dbReference type="EMBL" id="DAD88463.1"/>
    </source>
</evidence>
<name>A0A8S5N281_9CAUD</name>
<sequence>MKAGEYTTLTQAPLFYEEKEIIQLRNQLLIEIPYTT</sequence>
<accession>A0A8S5N281</accession>
<organism evidence="1">
    <name type="scientific">Podoviridae sp. cttxo15</name>
    <dbReference type="NCBI Taxonomy" id="2826584"/>
    <lineage>
        <taxon>Viruses</taxon>
        <taxon>Duplodnaviria</taxon>
        <taxon>Heunggongvirae</taxon>
        <taxon>Uroviricota</taxon>
        <taxon>Caudoviricetes</taxon>
    </lineage>
</organism>
<protein>
    <submittedName>
        <fullName evidence="1">Uncharacterized protein</fullName>
    </submittedName>
</protein>
<proteinExistence type="predicted"/>
<dbReference type="EMBL" id="BK015041">
    <property type="protein sequence ID" value="DAD88463.1"/>
    <property type="molecule type" value="Genomic_DNA"/>
</dbReference>
<reference evidence="1" key="1">
    <citation type="journal article" date="2021" name="Proc. Natl. Acad. Sci. U.S.A.">
        <title>A Catalog of Tens of Thousands of Viruses from Human Metagenomes Reveals Hidden Associations with Chronic Diseases.</title>
        <authorList>
            <person name="Tisza M.J."/>
            <person name="Buck C.B."/>
        </authorList>
    </citation>
    <scope>NUCLEOTIDE SEQUENCE</scope>
    <source>
        <strain evidence="1">Cttxo15</strain>
    </source>
</reference>